<dbReference type="GO" id="GO:0005886">
    <property type="term" value="C:plasma membrane"/>
    <property type="evidence" value="ECO:0007669"/>
    <property type="project" value="TreeGrafter"/>
</dbReference>
<dbReference type="InterPro" id="IPR005702">
    <property type="entry name" value="Wzc-like_C"/>
</dbReference>
<evidence type="ECO:0000259" key="9">
    <source>
        <dbReference type="Pfam" id="PF13614"/>
    </source>
</evidence>
<dbReference type="InterPro" id="IPR027417">
    <property type="entry name" value="P-loop_NTPase"/>
</dbReference>
<protein>
    <recommendedName>
        <fullName evidence="2">non-specific protein-tyrosine kinase</fullName>
        <ecNumber evidence="2">2.7.10.2</ecNumber>
    </recommendedName>
</protein>
<dbReference type="GO" id="GO:0004715">
    <property type="term" value="F:non-membrane spanning protein tyrosine kinase activity"/>
    <property type="evidence" value="ECO:0007669"/>
    <property type="project" value="UniProtKB-EC"/>
</dbReference>
<evidence type="ECO:0000256" key="5">
    <source>
        <dbReference type="ARBA" id="ARBA00022777"/>
    </source>
</evidence>
<evidence type="ECO:0000256" key="7">
    <source>
        <dbReference type="ARBA" id="ARBA00023137"/>
    </source>
</evidence>
<evidence type="ECO:0000256" key="4">
    <source>
        <dbReference type="ARBA" id="ARBA00022741"/>
    </source>
</evidence>
<dbReference type="Gene3D" id="3.40.50.300">
    <property type="entry name" value="P-loop containing nucleotide triphosphate hydrolases"/>
    <property type="match status" value="1"/>
</dbReference>
<dbReference type="EMBL" id="CP045119">
    <property type="protein sequence ID" value="QIN84377.1"/>
    <property type="molecule type" value="Genomic_DNA"/>
</dbReference>
<evidence type="ECO:0000313" key="10">
    <source>
        <dbReference type="EMBL" id="QIN84377.1"/>
    </source>
</evidence>
<proteinExistence type="inferred from homology"/>
<evidence type="ECO:0000256" key="2">
    <source>
        <dbReference type="ARBA" id="ARBA00011903"/>
    </source>
</evidence>
<evidence type="ECO:0000313" key="11">
    <source>
        <dbReference type="Proteomes" id="UP000501452"/>
    </source>
</evidence>
<evidence type="ECO:0000256" key="8">
    <source>
        <dbReference type="ARBA" id="ARBA00051245"/>
    </source>
</evidence>
<sequence>MQQPKTESKMGKETGASAIAAENLITLAEPGGMAAEDYRTLRTSLLYTVVDNPPKVVVVTSPGPKEGKSTTCANLGVVLAQADKSTLIIDCDFRRPAMHQVFGLRNFKGVVNVLANELELQETWHEPVPFLKVATVGPLPSRPAELLGSKRFSELLEKAREQFDYVLLDAPPTAPVSDPAILATQGDGVLLVLDAQKTRKASLRKAKRTLDAVGASVLGTVMNNVKGGQKGLYSAYSY</sequence>
<gene>
    <name evidence="10" type="ORF">GBA63_18320</name>
</gene>
<reference evidence="10 11" key="1">
    <citation type="submission" date="2019-10" db="EMBL/GenBank/DDBJ databases">
        <title>Rubrobacter sp nov SCSIO 52090 isolated from a deep-sea sediment in the South China Sea.</title>
        <authorList>
            <person name="Chen R.W."/>
        </authorList>
    </citation>
    <scope>NUCLEOTIDE SEQUENCE [LARGE SCALE GENOMIC DNA]</scope>
    <source>
        <strain evidence="10 11">SCSIO 52909</strain>
    </source>
</reference>
<keyword evidence="7" id="KW-0829">Tyrosine-protein kinase</keyword>
<comment type="catalytic activity">
    <reaction evidence="8">
        <text>L-tyrosyl-[protein] + ATP = O-phospho-L-tyrosyl-[protein] + ADP + H(+)</text>
        <dbReference type="Rhea" id="RHEA:10596"/>
        <dbReference type="Rhea" id="RHEA-COMP:10136"/>
        <dbReference type="Rhea" id="RHEA-COMP:20101"/>
        <dbReference type="ChEBI" id="CHEBI:15378"/>
        <dbReference type="ChEBI" id="CHEBI:30616"/>
        <dbReference type="ChEBI" id="CHEBI:46858"/>
        <dbReference type="ChEBI" id="CHEBI:61978"/>
        <dbReference type="ChEBI" id="CHEBI:456216"/>
        <dbReference type="EC" id="2.7.10.2"/>
    </reaction>
</comment>
<dbReference type="RefSeq" id="WP_166178490.1">
    <property type="nucleotide sequence ID" value="NZ_CP045119.1"/>
</dbReference>
<accession>A0A6G8QDQ0</accession>
<organism evidence="10 11">
    <name type="scientific">Rubrobacter tropicus</name>
    <dbReference type="NCBI Taxonomy" id="2653851"/>
    <lineage>
        <taxon>Bacteria</taxon>
        <taxon>Bacillati</taxon>
        <taxon>Actinomycetota</taxon>
        <taxon>Rubrobacteria</taxon>
        <taxon>Rubrobacterales</taxon>
        <taxon>Rubrobacteraceae</taxon>
        <taxon>Rubrobacter</taxon>
    </lineage>
</organism>
<dbReference type="AlphaFoldDB" id="A0A6G8QDQ0"/>
<evidence type="ECO:0000256" key="3">
    <source>
        <dbReference type="ARBA" id="ARBA00022679"/>
    </source>
</evidence>
<dbReference type="EC" id="2.7.10.2" evidence="2"/>
<dbReference type="InterPro" id="IPR050445">
    <property type="entry name" value="Bact_polysacc_biosynth/exp"/>
</dbReference>
<dbReference type="InterPro" id="IPR025669">
    <property type="entry name" value="AAA_dom"/>
</dbReference>
<evidence type="ECO:0000256" key="1">
    <source>
        <dbReference type="ARBA" id="ARBA00007316"/>
    </source>
</evidence>
<dbReference type="NCBIfam" id="TIGR01007">
    <property type="entry name" value="eps_fam"/>
    <property type="match status" value="1"/>
</dbReference>
<keyword evidence="6" id="KW-0067">ATP-binding</keyword>
<keyword evidence="4" id="KW-0547">Nucleotide-binding</keyword>
<feature type="domain" description="AAA" evidence="9">
    <location>
        <begin position="67"/>
        <end position="199"/>
    </location>
</feature>
<dbReference type="KEGG" id="rub:GBA63_18320"/>
<comment type="similarity">
    <text evidence="1">Belongs to the CpsD/CapB family.</text>
</comment>
<dbReference type="PANTHER" id="PTHR32309">
    <property type="entry name" value="TYROSINE-PROTEIN KINASE"/>
    <property type="match status" value="1"/>
</dbReference>
<dbReference type="PANTHER" id="PTHR32309:SF13">
    <property type="entry name" value="FERRIC ENTEROBACTIN TRANSPORT PROTEIN FEPE"/>
    <property type="match status" value="1"/>
</dbReference>
<dbReference type="GO" id="GO:0005524">
    <property type="term" value="F:ATP binding"/>
    <property type="evidence" value="ECO:0007669"/>
    <property type="project" value="UniProtKB-KW"/>
</dbReference>
<keyword evidence="3 10" id="KW-0808">Transferase</keyword>
<dbReference type="Proteomes" id="UP000501452">
    <property type="component" value="Chromosome"/>
</dbReference>
<keyword evidence="11" id="KW-1185">Reference proteome</keyword>
<name>A0A6G8QDQ0_9ACTN</name>
<keyword evidence="5 10" id="KW-0418">Kinase</keyword>
<evidence type="ECO:0000256" key="6">
    <source>
        <dbReference type="ARBA" id="ARBA00022840"/>
    </source>
</evidence>
<dbReference type="Pfam" id="PF13614">
    <property type="entry name" value="AAA_31"/>
    <property type="match status" value="1"/>
</dbReference>
<dbReference type="SUPFAM" id="SSF52540">
    <property type="entry name" value="P-loop containing nucleoside triphosphate hydrolases"/>
    <property type="match status" value="1"/>
</dbReference>
<dbReference type="CDD" id="cd05387">
    <property type="entry name" value="BY-kinase"/>
    <property type="match status" value="1"/>
</dbReference>